<sequence>MPPTLRKIQYYLDEHVALAVAAGLRERGIDVLNVQQAGMLAASDIEHLEFARSQGRVVFSQDADFLRLHAMQVDHAGIVYAPQQTAIGSIIGGLTLIAEVLTPEEMQNHVEFL</sequence>
<proteinExistence type="predicted"/>
<organism evidence="2 3">
    <name type="scientific">Aeoliella mucimassa</name>
    <dbReference type="NCBI Taxonomy" id="2527972"/>
    <lineage>
        <taxon>Bacteria</taxon>
        <taxon>Pseudomonadati</taxon>
        <taxon>Planctomycetota</taxon>
        <taxon>Planctomycetia</taxon>
        <taxon>Pirellulales</taxon>
        <taxon>Lacipirellulaceae</taxon>
        <taxon>Aeoliella</taxon>
    </lineage>
</organism>
<dbReference type="Proteomes" id="UP000315750">
    <property type="component" value="Chromosome"/>
</dbReference>
<dbReference type="EMBL" id="CP036278">
    <property type="protein sequence ID" value="QDU57890.1"/>
    <property type="molecule type" value="Genomic_DNA"/>
</dbReference>
<gene>
    <name evidence="2" type="ORF">Pan181_41130</name>
</gene>
<reference evidence="2 3" key="1">
    <citation type="submission" date="2019-02" db="EMBL/GenBank/DDBJ databases">
        <title>Deep-cultivation of Planctomycetes and their phenomic and genomic characterization uncovers novel biology.</title>
        <authorList>
            <person name="Wiegand S."/>
            <person name="Jogler M."/>
            <person name="Boedeker C."/>
            <person name="Pinto D."/>
            <person name="Vollmers J."/>
            <person name="Rivas-Marin E."/>
            <person name="Kohn T."/>
            <person name="Peeters S.H."/>
            <person name="Heuer A."/>
            <person name="Rast P."/>
            <person name="Oberbeckmann S."/>
            <person name="Bunk B."/>
            <person name="Jeske O."/>
            <person name="Meyerdierks A."/>
            <person name="Storesund J.E."/>
            <person name="Kallscheuer N."/>
            <person name="Luecker S."/>
            <person name="Lage O.M."/>
            <person name="Pohl T."/>
            <person name="Merkel B.J."/>
            <person name="Hornburger P."/>
            <person name="Mueller R.-W."/>
            <person name="Bruemmer F."/>
            <person name="Labrenz M."/>
            <person name="Spormann A.M."/>
            <person name="Op den Camp H."/>
            <person name="Overmann J."/>
            <person name="Amann R."/>
            <person name="Jetten M.S.M."/>
            <person name="Mascher T."/>
            <person name="Medema M.H."/>
            <person name="Devos D.P."/>
            <person name="Kaster A.-K."/>
            <person name="Ovreas L."/>
            <person name="Rohde M."/>
            <person name="Galperin M.Y."/>
            <person name="Jogler C."/>
        </authorList>
    </citation>
    <scope>NUCLEOTIDE SEQUENCE [LARGE SCALE GENOMIC DNA]</scope>
    <source>
        <strain evidence="2 3">Pan181</strain>
    </source>
</reference>
<feature type="domain" description="DUF5615" evidence="1">
    <location>
        <begin position="9"/>
        <end position="85"/>
    </location>
</feature>
<protein>
    <recommendedName>
        <fullName evidence="1">DUF5615 domain-containing protein</fullName>
    </recommendedName>
</protein>
<dbReference type="AlphaFoldDB" id="A0A518AT39"/>
<dbReference type="InterPro" id="IPR041049">
    <property type="entry name" value="DUF5615"/>
</dbReference>
<name>A0A518AT39_9BACT</name>
<keyword evidence="3" id="KW-1185">Reference proteome</keyword>
<dbReference type="KEGG" id="amuc:Pan181_41130"/>
<dbReference type="OrthoDB" id="280265at2"/>
<accession>A0A518AT39</accession>
<dbReference type="RefSeq" id="WP_145249325.1">
    <property type="nucleotide sequence ID" value="NZ_CP036278.1"/>
</dbReference>
<evidence type="ECO:0000313" key="2">
    <source>
        <dbReference type="EMBL" id="QDU57890.1"/>
    </source>
</evidence>
<evidence type="ECO:0000313" key="3">
    <source>
        <dbReference type="Proteomes" id="UP000315750"/>
    </source>
</evidence>
<dbReference type="Pfam" id="PF18480">
    <property type="entry name" value="DUF5615"/>
    <property type="match status" value="1"/>
</dbReference>
<evidence type="ECO:0000259" key="1">
    <source>
        <dbReference type="Pfam" id="PF18480"/>
    </source>
</evidence>